<dbReference type="STRING" id="91626.A0A0C9M0G9"/>
<dbReference type="EMBL" id="DF836298">
    <property type="protein sequence ID" value="GAN01591.1"/>
    <property type="molecule type" value="Genomic_DNA"/>
</dbReference>
<accession>A0A0C9M0G9</accession>
<evidence type="ECO:0000313" key="3">
    <source>
        <dbReference type="Proteomes" id="UP000053815"/>
    </source>
</evidence>
<dbReference type="AlphaFoldDB" id="A0A0C9M0G9"/>
<proteinExistence type="predicted"/>
<dbReference type="PANTHER" id="PTHR37984">
    <property type="entry name" value="PROTEIN CBG26694"/>
    <property type="match status" value="1"/>
</dbReference>
<keyword evidence="3" id="KW-1185">Reference proteome</keyword>
<dbReference type="GO" id="GO:0005634">
    <property type="term" value="C:nucleus"/>
    <property type="evidence" value="ECO:0007669"/>
    <property type="project" value="UniProtKB-ARBA"/>
</dbReference>
<organism evidence="2">
    <name type="scientific">Mucor ambiguus</name>
    <dbReference type="NCBI Taxonomy" id="91626"/>
    <lineage>
        <taxon>Eukaryota</taxon>
        <taxon>Fungi</taxon>
        <taxon>Fungi incertae sedis</taxon>
        <taxon>Mucoromycota</taxon>
        <taxon>Mucoromycotina</taxon>
        <taxon>Mucoromycetes</taxon>
        <taxon>Mucorales</taxon>
        <taxon>Mucorineae</taxon>
        <taxon>Mucoraceae</taxon>
        <taxon>Mucor</taxon>
    </lineage>
</organism>
<name>A0A0C9M0G9_9FUNG</name>
<sequence length="217" mass="24748">MYSTDYIYAPKTAQGGNSAALVIIDHLTTSWVHAEPVVSTQSASSTCLVLFKYICQYGCPEQVITDNGVHFTASEIQQYIKNTFDDIHINFGPSHRPQRQGRKVERANRTLKSILKKYVWEYVADWDIFLPAALFAMRTMIKIDGAYSPFILTYGRPPRISALKNEDLLYLEEEVDQDAVLKRIAELVYLNRNNVIPEATNKMKAQYDKTAKNKTCL</sequence>
<gene>
    <name evidence="2" type="ORF">MAM1_0009c01025</name>
</gene>
<protein>
    <recommendedName>
        <fullName evidence="1">Integrase catalytic domain-containing protein</fullName>
    </recommendedName>
</protein>
<dbReference type="OrthoDB" id="441971at2759"/>
<dbReference type="InterPro" id="IPR012337">
    <property type="entry name" value="RNaseH-like_sf"/>
</dbReference>
<dbReference type="SUPFAM" id="SSF53098">
    <property type="entry name" value="Ribonuclease H-like"/>
    <property type="match status" value="1"/>
</dbReference>
<feature type="domain" description="Integrase catalytic" evidence="1">
    <location>
        <begin position="1"/>
        <end position="157"/>
    </location>
</feature>
<dbReference type="InterPro" id="IPR036397">
    <property type="entry name" value="RNaseH_sf"/>
</dbReference>
<dbReference type="InterPro" id="IPR001584">
    <property type="entry name" value="Integrase_cat-core"/>
</dbReference>
<dbReference type="GO" id="GO:0003676">
    <property type="term" value="F:nucleic acid binding"/>
    <property type="evidence" value="ECO:0007669"/>
    <property type="project" value="InterPro"/>
</dbReference>
<evidence type="ECO:0000259" key="1">
    <source>
        <dbReference type="PROSITE" id="PS50994"/>
    </source>
</evidence>
<dbReference type="Pfam" id="PF00665">
    <property type="entry name" value="rve"/>
    <property type="match status" value="1"/>
</dbReference>
<dbReference type="Proteomes" id="UP000053815">
    <property type="component" value="Unassembled WGS sequence"/>
</dbReference>
<dbReference type="Gene3D" id="3.30.420.10">
    <property type="entry name" value="Ribonuclease H-like superfamily/Ribonuclease H"/>
    <property type="match status" value="1"/>
</dbReference>
<dbReference type="GO" id="GO:0015074">
    <property type="term" value="P:DNA integration"/>
    <property type="evidence" value="ECO:0007669"/>
    <property type="project" value="InterPro"/>
</dbReference>
<dbReference type="InterPro" id="IPR050951">
    <property type="entry name" value="Retrovirus_Pol_polyprotein"/>
</dbReference>
<dbReference type="PANTHER" id="PTHR37984:SF5">
    <property type="entry name" value="PROTEIN NYNRIN-LIKE"/>
    <property type="match status" value="1"/>
</dbReference>
<dbReference type="PROSITE" id="PS50994">
    <property type="entry name" value="INTEGRASE"/>
    <property type="match status" value="1"/>
</dbReference>
<evidence type="ECO:0000313" key="2">
    <source>
        <dbReference type="EMBL" id="GAN01591.1"/>
    </source>
</evidence>
<reference evidence="2" key="1">
    <citation type="submission" date="2014-09" db="EMBL/GenBank/DDBJ databases">
        <title>Draft genome sequence of an oleaginous Mucoromycotina fungus Mucor ambiguus NBRC6742.</title>
        <authorList>
            <person name="Takeda I."/>
            <person name="Yamane N."/>
            <person name="Morita T."/>
            <person name="Tamano K."/>
            <person name="Machida M."/>
            <person name="Baker S."/>
            <person name="Koike H."/>
        </authorList>
    </citation>
    <scope>NUCLEOTIDE SEQUENCE</scope>
    <source>
        <strain evidence="2">NBRC 6742</strain>
    </source>
</reference>